<name>A0A2S9V3U8_9ALTE</name>
<dbReference type="EMBL" id="PVNP01000214">
    <property type="protein sequence ID" value="PRO71137.1"/>
    <property type="molecule type" value="Genomic_DNA"/>
</dbReference>
<feature type="signal peptide" evidence="1">
    <location>
        <begin position="1"/>
        <end position="18"/>
    </location>
</feature>
<evidence type="ECO:0008006" key="4">
    <source>
        <dbReference type="Google" id="ProtNLM"/>
    </source>
</evidence>
<dbReference type="AlphaFoldDB" id="A0A2S9V3U8"/>
<feature type="chain" id="PRO_5015426284" description="Sel1 repeat family protein" evidence="1">
    <location>
        <begin position="19"/>
        <end position="496"/>
    </location>
</feature>
<keyword evidence="1" id="KW-0732">Signal</keyword>
<keyword evidence="3" id="KW-1185">Reference proteome</keyword>
<dbReference type="InterPro" id="IPR011990">
    <property type="entry name" value="TPR-like_helical_dom_sf"/>
</dbReference>
<proteinExistence type="predicted"/>
<organism evidence="2 3">
    <name type="scientific">Alteromonas alba</name>
    <dbReference type="NCBI Taxonomy" id="2079529"/>
    <lineage>
        <taxon>Bacteria</taxon>
        <taxon>Pseudomonadati</taxon>
        <taxon>Pseudomonadota</taxon>
        <taxon>Gammaproteobacteria</taxon>
        <taxon>Alteromonadales</taxon>
        <taxon>Alteromonadaceae</taxon>
        <taxon>Alteromonas/Salinimonas group</taxon>
        <taxon>Alteromonas</taxon>
    </lineage>
</organism>
<dbReference type="SUPFAM" id="SSF81901">
    <property type="entry name" value="HCP-like"/>
    <property type="match status" value="1"/>
</dbReference>
<evidence type="ECO:0000313" key="3">
    <source>
        <dbReference type="Proteomes" id="UP000238949"/>
    </source>
</evidence>
<gene>
    <name evidence="2" type="ORF">C6Y40_23595</name>
</gene>
<dbReference type="Gene3D" id="1.25.40.10">
    <property type="entry name" value="Tetratricopeptide repeat domain"/>
    <property type="match status" value="1"/>
</dbReference>
<reference evidence="3" key="1">
    <citation type="journal article" date="2020" name="Int. J. Syst. Evol. Microbiol.">
        <title>Alteromonas alba sp. nov., a marine bacterium isolated from the seawater of the West Pacific Ocean.</title>
        <authorList>
            <person name="Sun C."/>
            <person name="Wu Y.-H."/>
            <person name="Xamxidin M."/>
            <person name="Cheng H."/>
            <person name="Xu X.-W."/>
        </authorList>
    </citation>
    <scope>NUCLEOTIDE SEQUENCE [LARGE SCALE GENOMIC DNA]</scope>
    <source>
        <strain evidence="3">190</strain>
    </source>
</reference>
<protein>
    <recommendedName>
        <fullName evidence="4">Sel1 repeat family protein</fullName>
    </recommendedName>
</protein>
<accession>A0A2S9V3U8</accession>
<dbReference type="OrthoDB" id="6313889at2"/>
<comment type="caution">
    <text evidence="2">The sequence shown here is derived from an EMBL/GenBank/DDBJ whole genome shotgun (WGS) entry which is preliminary data.</text>
</comment>
<evidence type="ECO:0000256" key="1">
    <source>
        <dbReference type="SAM" id="SignalP"/>
    </source>
</evidence>
<sequence>MMFFRATCLAVFTSLTIAADSGHMPSQLLNNAEQADKPAPLLWVAVQQNSLVAKQRLMAFAEANRNQYWLEMLIKSGYSPAALTLSRLEDNPRITQRLVRLAARGGVAEAQYEYALTRDDFAHRETWLKAAAEQDYFVAQTALADWYLLHEQQSEAEPWLQKTASRDSQSAFQLAYIRWQQGREDEGYELFKQAAEQHHEQAESVLAVLQQYQPESIADLSTKPASGNPAQCRQQIQPFATGLAEMVQANRIYQQFLADKRLKSLPLCVSKPIWLARESLNCDANWQGQGRLGCNIEALEPVVRQRGFTHAVVLAKSGKANVNNGVMYLDVGDTYSVFVHELAHFVGFVDEYPLTRSFAKEYCARQSAPNLVFLGTLTYAPLSNIEYWQSIEFPVTLYPSRTCNNIGVASFKPSARITFMENHDAKYIPPIYLSIWSSLLNNPKAQRPIAMNLFQHFEQAGNSQKASYWLDVFRQQRTGLTTDPAADAMTENISAD</sequence>
<dbReference type="Proteomes" id="UP000238949">
    <property type="component" value="Unassembled WGS sequence"/>
</dbReference>
<dbReference type="RefSeq" id="WP_105936836.1">
    <property type="nucleotide sequence ID" value="NZ_PVNP01000214.1"/>
</dbReference>
<evidence type="ECO:0000313" key="2">
    <source>
        <dbReference type="EMBL" id="PRO71137.1"/>
    </source>
</evidence>